<dbReference type="CDD" id="cd00009">
    <property type="entry name" value="AAA"/>
    <property type="match status" value="1"/>
</dbReference>
<dbReference type="Pfam" id="PF00158">
    <property type="entry name" value="Sigma54_activat"/>
    <property type="match status" value="1"/>
</dbReference>
<dbReference type="EMBL" id="JZXC01000002">
    <property type="protein sequence ID" value="KKA09560.1"/>
    <property type="molecule type" value="Genomic_DNA"/>
</dbReference>
<dbReference type="InterPro" id="IPR025943">
    <property type="entry name" value="Sigma_54_int_dom_ATP-bd_2"/>
</dbReference>
<dbReference type="PROSITE" id="PS00675">
    <property type="entry name" value="SIGMA54_INTERACT_1"/>
    <property type="match status" value="1"/>
</dbReference>
<dbReference type="InterPro" id="IPR009057">
    <property type="entry name" value="Homeodomain-like_sf"/>
</dbReference>
<dbReference type="PATRIC" id="fig|132476.4.peg.2303"/>
<evidence type="ECO:0000256" key="3">
    <source>
        <dbReference type="ARBA" id="ARBA00023015"/>
    </source>
</evidence>
<feature type="domain" description="Sigma-54 factor interaction" evidence="6">
    <location>
        <begin position="21"/>
        <end position="250"/>
    </location>
</feature>
<dbReference type="PROSITE" id="PS00676">
    <property type="entry name" value="SIGMA54_INTERACT_2"/>
    <property type="match status" value="1"/>
</dbReference>
<dbReference type="InterPro" id="IPR058031">
    <property type="entry name" value="AAA_lid_NorR"/>
</dbReference>
<dbReference type="Pfam" id="PF25601">
    <property type="entry name" value="AAA_lid_14"/>
    <property type="match status" value="1"/>
</dbReference>
<dbReference type="PANTHER" id="PTHR32071:SF21">
    <property type="entry name" value="TRANSCRIPTIONAL REGULATORY PROTEIN FLGR"/>
    <property type="match status" value="1"/>
</dbReference>
<dbReference type="PANTHER" id="PTHR32071">
    <property type="entry name" value="TRANSCRIPTIONAL REGULATORY PROTEIN"/>
    <property type="match status" value="1"/>
</dbReference>
<organism evidence="7 8">
    <name type="scientific">Pseudomonas kilonensis</name>
    <dbReference type="NCBI Taxonomy" id="132476"/>
    <lineage>
        <taxon>Bacteria</taxon>
        <taxon>Pseudomonadati</taxon>
        <taxon>Pseudomonadota</taxon>
        <taxon>Gammaproteobacteria</taxon>
        <taxon>Pseudomonadales</taxon>
        <taxon>Pseudomonadaceae</taxon>
        <taxon>Pseudomonas</taxon>
    </lineage>
</organism>
<dbReference type="Gene3D" id="3.40.50.300">
    <property type="entry name" value="P-loop containing nucleotide triphosphate hydrolases"/>
    <property type="match status" value="1"/>
</dbReference>
<name>A0A0F4XUQ5_9PSED</name>
<dbReference type="GO" id="GO:0003677">
    <property type="term" value="F:DNA binding"/>
    <property type="evidence" value="ECO:0007669"/>
    <property type="project" value="UniProtKB-KW"/>
</dbReference>
<dbReference type="SUPFAM" id="SSF46689">
    <property type="entry name" value="Homeodomain-like"/>
    <property type="match status" value="1"/>
</dbReference>
<reference evidence="7 8" key="1">
    <citation type="submission" date="2015-03" db="EMBL/GenBank/DDBJ databases">
        <title>Pseudomonas fluorescens 1855-344 Genome sequencing and assembly.</title>
        <authorList>
            <person name="Eng W.W.H."/>
            <person name="Gan H.M."/>
            <person name="Savka M.A."/>
        </authorList>
    </citation>
    <scope>NUCLEOTIDE SEQUENCE [LARGE SCALE GENOMIC DNA]</scope>
    <source>
        <strain evidence="7 8">1855-344</strain>
    </source>
</reference>
<evidence type="ECO:0000256" key="4">
    <source>
        <dbReference type="ARBA" id="ARBA00023125"/>
    </source>
</evidence>
<sequence>MQLLTLPPSPGLATSIRATAQVFEDPTSRALLAHLQQVAPSDASVLIIGQTGTGKELVARHVHNLSARRHKPFVAVNCGAFSETLVEAELFGHEKGAFTGALTAKAGWFEEADGGTLFLDEIGDLPLPIQVKLLRVLQEREVVRLGSRKSIKINVRVLAATNVQLEKAINAGHFREDLYYRLNVVSLVLKPLRERPGDILPLIRHFIAEYSRRLGHGEVTLDAQAQRKLLDYSWPGNIRELENVIHHTLLICRNNVIGVQDLHLSNLRIERQDNPPQAPPQSAEALLHKAFEKLLEQEHGDLYEKVEAELLRTAYRYANCNQVHTASLLGLSRNVTRTLLIRIGELVVNRRRPALDTRDGRVINLST</sequence>
<evidence type="ECO:0000256" key="1">
    <source>
        <dbReference type="ARBA" id="ARBA00022741"/>
    </source>
</evidence>
<dbReference type="AlphaFoldDB" id="A0A0F4XUQ5"/>
<dbReference type="PROSITE" id="PS00688">
    <property type="entry name" value="SIGMA54_INTERACT_3"/>
    <property type="match status" value="1"/>
</dbReference>
<protein>
    <submittedName>
        <fullName evidence="7">Fis family transcriptional regulator</fullName>
    </submittedName>
</protein>
<dbReference type="Proteomes" id="UP000033662">
    <property type="component" value="Unassembled WGS sequence"/>
</dbReference>
<dbReference type="OrthoDB" id="9804019at2"/>
<comment type="caution">
    <text evidence="7">The sequence shown here is derived from an EMBL/GenBank/DDBJ whole genome shotgun (WGS) entry which is preliminary data.</text>
</comment>
<dbReference type="InterPro" id="IPR025944">
    <property type="entry name" value="Sigma_54_int_dom_CS"/>
</dbReference>
<evidence type="ECO:0000256" key="2">
    <source>
        <dbReference type="ARBA" id="ARBA00022840"/>
    </source>
</evidence>
<gene>
    <name evidence="7" type="ORF">VP02_03310</name>
</gene>
<proteinExistence type="predicted"/>
<dbReference type="InterPro" id="IPR025662">
    <property type="entry name" value="Sigma_54_int_dom_ATP-bd_1"/>
</dbReference>
<keyword evidence="2" id="KW-0067">ATP-binding</keyword>
<dbReference type="GO" id="GO:0005524">
    <property type="term" value="F:ATP binding"/>
    <property type="evidence" value="ECO:0007669"/>
    <property type="project" value="UniProtKB-KW"/>
</dbReference>
<dbReference type="InterPro" id="IPR003593">
    <property type="entry name" value="AAA+_ATPase"/>
</dbReference>
<dbReference type="SUPFAM" id="SSF52540">
    <property type="entry name" value="P-loop containing nucleoside triphosphate hydrolases"/>
    <property type="match status" value="1"/>
</dbReference>
<dbReference type="InterPro" id="IPR027417">
    <property type="entry name" value="P-loop_NTPase"/>
</dbReference>
<keyword evidence="5" id="KW-0804">Transcription</keyword>
<keyword evidence="1" id="KW-0547">Nucleotide-binding</keyword>
<dbReference type="GO" id="GO:0006355">
    <property type="term" value="P:regulation of DNA-templated transcription"/>
    <property type="evidence" value="ECO:0007669"/>
    <property type="project" value="InterPro"/>
</dbReference>
<dbReference type="SMART" id="SM00382">
    <property type="entry name" value="AAA"/>
    <property type="match status" value="1"/>
</dbReference>
<keyword evidence="4" id="KW-0238">DNA-binding</keyword>
<evidence type="ECO:0000259" key="6">
    <source>
        <dbReference type="PROSITE" id="PS50045"/>
    </source>
</evidence>
<evidence type="ECO:0000256" key="5">
    <source>
        <dbReference type="ARBA" id="ARBA00023163"/>
    </source>
</evidence>
<dbReference type="InterPro" id="IPR002078">
    <property type="entry name" value="Sigma_54_int"/>
</dbReference>
<dbReference type="PROSITE" id="PS50045">
    <property type="entry name" value="SIGMA54_INTERACT_4"/>
    <property type="match status" value="1"/>
</dbReference>
<dbReference type="Gene3D" id="1.10.8.60">
    <property type="match status" value="1"/>
</dbReference>
<evidence type="ECO:0000313" key="7">
    <source>
        <dbReference type="EMBL" id="KKA09560.1"/>
    </source>
</evidence>
<dbReference type="Gene3D" id="1.10.10.60">
    <property type="entry name" value="Homeodomain-like"/>
    <property type="match status" value="1"/>
</dbReference>
<keyword evidence="3" id="KW-0805">Transcription regulation</keyword>
<accession>A0A0F4XUQ5</accession>
<dbReference type="FunFam" id="3.40.50.300:FF:000006">
    <property type="entry name" value="DNA-binding transcriptional regulator NtrC"/>
    <property type="match status" value="1"/>
</dbReference>
<evidence type="ECO:0000313" key="8">
    <source>
        <dbReference type="Proteomes" id="UP000033662"/>
    </source>
</evidence>